<dbReference type="InterPro" id="IPR050197">
    <property type="entry name" value="Aldolase_class_II_sugar_metab"/>
</dbReference>
<dbReference type="GO" id="GO:0016832">
    <property type="term" value="F:aldehyde-lyase activity"/>
    <property type="evidence" value="ECO:0007669"/>
    <property type="project" value="TreeGrafter"/>
</dbReference>
<dbReference type="PANTHER" id="PTHR22789:SF0">
    <property type="entry name" value="3-OXO-TETRONATE 4-PHOSPHATE DECARBOXYLASE-RELATED"/>
    <property type="match status" value="1"/>
</dbReference>
<dbReference type="GO" id="GO:0019323">
    <property type="term" value="P:pentose catabolic process"/>
    <property type="evidence" value="ECO:0007669"/>
    <property type="project" value="TreeGrafter"/>
</dbReference>
<name>A0A154VZK5_9PROT</name>
<dbReference type="Proteomes" id="UP000076400">
    <property type="component" value="Unassembled WGS sequence"/>
</dbReference>
<dbReference type="InterPro" id="IPR036409">
    <property type="entry name" value="Aldolase_II/adducin_N_sf"/>
</dbReference>
<accession>A0A154VZK5</accession>
<evidence type="ECO:0000313" key="4">
    <source>
        <dbReference type="EMBL" id="KZD06774.1"/>
    </source>
</evidence>
<gene>
    <name evidence="4" type="ORF">AUP43_10570</name>
</gene>
<evidence type="ECO:0000313" key="5">
    <source>
        <dbReference type="Proteomes" id="UP000076400"/>
    </source>
</evidence>
<protein>
    <submittedName>
        <fullName evidence="4">Fuculose phosphate aldolase</fullName>
    </submittedName>
</protein>
<evidence type="ECO:0000256" key="1">
    <source>
        <dbReference type="ARBA" id="ARBA00022723"/>
    </source>
</evidence>
<dbReference type="InterPro" id="IPR001303">
    <property type="entry name" value="Aldolase_II/adducin_N"/>
</dbReference>
<sequence>MSERDLRQALIDTCRRMNELGVNQGKSGNASVRLADNAGLLITPSSLAYAAMRPDDIVRLDWDGAPTGARRPSSEWRFHRDILRARPEAGAVLHTHSMFATTLACLGKGIPAFHYMVAMAGGVDIRCSPYATFGTQALSDHAVAALDGRKACLLGNHGMICLEESLEKALDLAVEVETLAAQYWRALQIGQPNLLSDTEMAAVLERFGRMRYGQSPE</sequence>
<dbReference type="GO" id="GO:0005829">
    <property type="term" value="C:cytosol"/>
    <property type="evidence" value="ECO:0007669"/>
    <property type="project" value="TreeGrafter"/>
</dbReference>
<dbReference type="SUPFAM" id="SSF53639">
    <property type="entry name" value="AraD/HMP-PK domain-like"/>
    <property type="match status" value="1"/>
</dbReference>
<keyword evidence="2" id="KW-0456">Lyase</keyword>
<dbReference type="OrthoDB" id="5291399at2"/>
<keyword evidence="1" id="KW-0479">Metal-binding</keyword>
<keyword evidence="5" id="KW-1185">Reference proteome</keyword>
<dbReference type="STRING" id="580166.AUP43_10570"/>
<comment type="caution">
    <text evidence="4">The sequence shown here is derived from an EMBL/GenBank/DDBJ whole genome shotgun (WGS) entry which is preliminary data.</text>
</comment>
<proteinExistence type="predicted"/>
<dbReference type="Pfam" id="PF00596">
    <property type="entry name" value="Aldolase_II"/>
    <property type="match status" value="1"/>
</dbReference>
<dbReference type="EMBL" id="LPXN01000120">
    <property type="protein sequence ID" value="KZD06774.1"/>
    <property type="molecule type" value="Genomic_DNA"/>
</dbReference>
<evidence type="ECO:0000259" key="3">
    <source>
        <dbReference type="SMART" id="SM01007"/>
    </source>
</evidence>
<dbReference type="Gene3D" id="3.40.225.10">
    <property type="entry name" value="Class II aldolase/adducin N-terminal domain"/>
    <property type="match status" value="1"/>
</dbReference>
<dbReference type="RefSeq" id="WP_067557354.1">
    <property type="nucleotide sequence ID" value="NZ_LPXN01000120.1"/>
</dbReference>
<dbReference type="PANTHER" id="PTHR22789">
    <property type="entry name" value="FUCULOSE PHOSPHATE ALDOLASE"/>
    <property type="match status" value="1"/>
</dbReference>
<evidence type="ECO:0000256" key="2">
    <source>
        <dbReference type="ARBA" id="ARBA00023239"/>
    </source>
</evidence>
<dbReference type="SMART" id="SM01007">
    <property type="entry name" value="Aldolase_II"/>
    <property type="match status" value="1"/>
</dbReference>
<dbReference type="GO" id="GO:0046872">
    <property type="term" value="F:metal ion binding"/>
    <property type="evidence" value="ECO:0007669"/>
    <property type="project" value="UniProtKB-KW"/>
</dbReference>
<dbReference type="AlphaFoldDB" id="A0A154VZK5"/>
<feature type="domain" description="Class II aldolase/adducin N-terminal" evidence="3">
    <location>
        <begin position="8"/>
        <end position="184"/>
    </location>
</feature>
<reference evidence="4 5" key="1">
    <citation type="submission" date="2015-12" db="EMBL/GenBank/DDBJ databases">
        <title>Genome sequence of Oceanibaculum pacificum MCCC 1A02656.</title>
        <authorList>
            <person name="Lu L."/>
            <person name="Lai Q."/>
            <person name="Shao Z."/>
            <person name="Qian P."/>
        </authorList>
    </citation>
    <scope>NUCLEOTIDE SEQUENCE [LARGE SCALE GENOMIC DNA]</scope>
    <source>
        <strain evidence="4 5">MCCC 1A02656</strain>
    </source>
</reference>
<organism evidence="4 5">
    <name type="scientific">Oceanibaculum pacificum</name>
    <dbReference type="NCBI Taxonomy" id="580166"/>
    <lineage>
        <taxon>Bacteria</taxon>
        <taxon>Pseudomonadati</taxon>
        <taxon>Pseudomonadota</taxon>
        <taxon>Alphaproteobacteria</taxon>
        <taxon>Rhodospirillales</taxon>
        <taxon>Oceanibaculaceae</taxon>
        <taxon>Oceanibaculum</taxon>
    </lineage>
</organism>